<comment type="caution">
    <text evidence="1">The sequence shown here is derived from an EMBL/GenBank/DDBJ whole genome shotgun (WGS) entry which is preliminary data.</text>
</comment>
<protein>
    <submittedName>
        <fullName evidence="1">Uncharacterized protein</fullName>
    </submittedName>
</protein>
<gene>
    <name evidence="1" type="ORF">PYW07_006499</name>
</gene>
<dbReference type="AlphaFoldDB" id="A0AAD7YUZ1"/>
<dbReference type="EMBL" id="JARGEI010000007">
    <property type="protein sequence ID" value="KAJ8728803.1"/>
    <property type="molecule type" value="Genomic_DNA"/>
</dbReference>
<name>A0AAD7YUZ1_MYTSE</name>
<proteinExistence type="predicted"/>
<evidence type="ECO:0000313" key="1">
    <source>
        <dbReference type="EMBL" id="KAJ8728803.1"/>
    </source>
</evidence>
<reference evidence="1" key="1">
    <citation type="submission" date="2023-03" db="EMBL/GenBank/DDBJ databases">
        <title>Chromosome-level genomes of two armyworms, Mythimna separata and Mythimna loreyi, provide insights into the biosynthesis and reception of sex pheromones.</title>
        <authorList>
            <person name="Zhao H."/>
        </authorList>
    </citation>
    <scope>NUCLEOTIDE SEQUENCE</scope>
    <source>
        <strain evidence="1">BeijingLab</strain>
        <tissue evidence="1">Pupa</tissue>
    </source>
</reference>
<sequence>MVDKSTNYKTRKQPANITTTDILQSSQETSLAVTLSLFGCTSETEESSVCDTSRVVSKTKKTMLDLVINKPRMYLGLPKQFIWLIDHIVEKSTAKIDNLHIIVTLLKIKQNDSLERISDQFNISRTKLSSMILTGIEVLGNSLQNFVYCPQPKQIKENLYHWYLK</sequence>
<organism evidence="1 2">
    <name type="scientific">Mythimna separata</name>
    <name type="common">Oriental armyworm</name>
    <name type="synonym">Pseudaletia separata</name>
    <dbReference type="NCBI Taxonomy" id="271217"/>
    <lineage>
        <taxon>Eukaryota</taxon>
        <taxon>Metazoa</taxon>
        <taxon>Ecdysozoa</taxon>
        <taxon>Arthropoda</taxon>
        <taxon>Hexapoda</taxon>
        <taxon>Insecta</taxon>
        <taxon>Pterygota</taxon>
        <taxon>Neoptera</taxon>
        <taxon>Endopterygota</taxon>
        <taxon>Lepidoptera</taxon>
        <taxon>Glossata</taxon>
        <taxon>Ditrysia</taxon>
        <taxon>Noctuoidea</taxon>
        <taxon>Noctuidae</taxon>
        <taxon>Noctuinae</taxon>
        <taxon>Hadenini</taxon>
        <taxon>Mythimna</taxon>
    </lineage>
</organism>
<accession>A0AAD7YUZ1</accession>
<evidence type="ECO:0000313" key="2">
    <source>
        <dbReference type="Proteomes" id="UP001231518"/>
    </source>
</evidence>
<keyword evidence="2" id="KW-1185">Reference proteome</keyword>
<dbReference type="Proteomes" id="UP001231518">
    <property type="component" value="Chromosome 19"/>
</dbReference>